<evidence type="ECO:0000256" key="4">
    <source>
        <dbReference type="ARBA" id="ARBA00023163"/>
    </source>
</evidence>
<evidence type="ECO:0000313" key="7">
    <source>
        <dbReference type="Proteomes" id="UP000061227"/>
    </source>
</evidence>
<evidence type="ECO:0000259" key="5">
    <source>
        <dbReference type="PROSITE" id="PS50931"/>
    </source>
</evidence>
<dbReference type="EMBL" id="DF968066">
    <property type="protein sequence ID" value="GAP03101.1"/>
    <property type="molecule type" value="Genomic_DNA"/>
</dbReference>
<dbReference type="CDD" id="cd05466">
    <property type="entry name" value="PBP2_LTTR_substrate"/>
    <property type="match status" value="1"/>
</dbReference>
<dbReference type="FunFam" id="1.10.10.10:FF:000001">
    <property type="entry name" value="LysR family transcriptional regulator"/>
    <property type="match status" value="1"/>
</dbReference>
<accession>A0A3F3GUL1</accession>
<keyword evidence="4" id="KW-0804">Transcription</keyword>
<protein>
    <submittedName>
        <fullName evidence="6">LysR substrate binding domain protein</fullName>
    </submittedName>
</protein>
<dbReference type="PRINTS" id="PR00039">
    <property type="entry name" value="HTHLYSR"/>
</dbReference>
<dbReference type="Gene3D" id="1.10.10.10">
    <property type="entry name" value="Winged helix-like DNA-binding domain superfamily/Winged helix DNA-binding domain"/>
    <property type="match status" value="1"/>
</dbReference>
<dbReference type="InterPro" id="IPR005119">
    <property type="entry name" value="LysR_subst-bd"/>
</dbReference>
<dbReference type="SUPFAM" id="SSF46785">
    <property type="entry name" value="Winged helix' DNA-binding domain"/>
    <property type="match status" value="1"/>
</dbReference>
<name>A0A3F3GUL1_9LACO</name>
<gene>
    <name evidence="6" type="ORF">FPFC_040940</name>
</gene>
<dbReference type="STRING" id="220714.SAMN05660469_0852"/>
<dbReference type="InterPro" id="IPR036388">
    <property type="entry name" value="WH-like_DNA-bd_sf"/>
</dbReference>
<dbReference type="GO" id="GO:0003700">
    <property type="term" value="F:DNA-binding transcription factor activity"/>
    <property type="evidence" value="ECO:0007669"/>
    <property type="project" value="InterPro"/>
</dbReference>
<dbReference type="Proteomes" id="UP000061227">
    <property type="component" value="Unassembled WGS sequence"/>
</dbReference>
<dbReference type="InterPro" id="IPR036390">
    <property type="entry name" value="WH_DNA-bd_sf"/>
</dbReference>
<organism evidence="6 7">
    <name type="scientific">Fructobacillus pseudoficulneus</name>
    <dbReference type="NCBI Taxonomy" id="220714"/>
    <lineage>
        <taxon>Bacteria</taxon>
        <taxon>Bacillati</taxon>
        <taxon>Bacillota</taxon>
        <taxon>Bacilli</taxon>
        <taxon>Lactobacillales</taxon>
        <taxon>Lactobacillaceae</taxon>
        <taxon>Fructobacillus</taxon>
    </lineage>
</organism>
<evidence type="ECO:0000256" key="2">
    <source>
        <dbReference type="ARBA" id="ARBA00023015"/>
    </source>
</evidence>
<dbReference type="Pfam" id="PF03466">
    <property type="entry name" value="LysR_substrate"/>
    <property type="match status" value="1"/>
</dbReference>
<sequence length="289" mass="32266">MNRLLVLEKILQMNSFTKAAAALGYTQSSVSQMVTSLEKDFGIQLLKRSRQGVSLTPEGQKLYPYIEQSLRQYQTLQETAGAIRGLKTGTVRIGAITSVSCYWLPDLFKRFQEKYPAIEFVLQQGDYGTIVNWIRNGTVDFGLMTADYGDGFAKQIIHTTEMKAFVAKSHPLAKLEKIPIAALAEDPFILVEGGGYSEPLESFKEAGLQPNVRYRIQDDYTIMAMVEAGLGVSMLSELVATRTDFNVVTKSIDPVVKRPVAIVYREKEALPIASQYFIDFLVANQNELI</sequence>
<keyword evidence="7" id="KW-1185">Reference proteome</keyword>
<dbReference type="OrthoDB" id="63123at2"/>
<proteinExistence type="inferred from homology"/>
<dbReference type="PANTHER" id="PTHR30419">
    <property type="entry name" value="HTH-TYPE TRANSCRIPTIONAL REGULATOR YBHD"/>
    <property type="match status" value="1"/>
</dbReference>
<dbReference type="PANTHER" id="PTHR30419:SF28">
    <property type="entry name" value="HTH-TYPE TRANSCRIPTIONAL REGULATOR BSDA"/>
    <property type="match status" value="1"/>
</dbReference>
<dbReference type="InterPro" id="IPR000847">
    <property type="entry name" value="LysR_HTH_N"/>
</dbReference>
<dbReference type="PROSITE" id="PS50931">
    <property type="entry name" value="HTH_LYSR"/>
    <property type="match status" value="1"/>
</dbReference>
<keyword evidence="3" id="KW-0238">DNA-binding</keyword>
<dbReference type="SUPFAM" id="SSF53850">
    <property type="entry name" value="Periplasmic binding protein-like II"/>
    <property type="match status" value="1"/>
</dbReference>
<dbReference type="GO" id="GO:0003677">
    <property type="term" value="F:DNA binding"/>
    <property type="evidence" value="ECO:0007669"/>
    <property type="project" value="UniProtKB-KW"/>
</dbReference>
<comment type="similarity">
    <text evidence="1">Belongs to the LysR transcriptional regulatory family.</text>
</comment>
<evidence type="ECO:0000256" key="1">
    <source>
        <dbReference type="ARBA" id="ARBA00009437"/>
    </source>
</evidence>
<keyword evidence="2" id="KW-0805">Transcription regulation</keyword>
<dbReference type="Pfam" id="PF00126">
    <property type="entry name" value="HTH_1"/>
    <property type="match status" value="1"/>
</dbReference>
<dbReference type="AlphaFoldDB" id="A0A3F3GUL1"/>
<feature type="domain" description="HTH lysR-type" evidence="5">
    <location>
        <begin position="1"/>
        <end position="56"/>
    </location>
</feature>
<dbReference type="InterPro" id="IPR050950">
    <property type="entry name" value="HTH-type_LysR_regulators"/>
</dbReference>
<dbReference type="Gene3D" id="3.40.190.290">
    <property type="match status" value="1"/>
</dbReference>
<dbReference type="GO" id="GO:0005829">
    <property type="term" value="C:cytosol"/>
    <property type="evidence" value="ECO:0007669"/>
    <property type="project" value="TreeGrafter"/>
</dbReference>
<reference evidence="6 7" key="1">
    <citation type="journal article" date="2015" name="BMC Genomics">
        <title>Comparative genomics of Fructobacillus spp. and Leuconostoc spp. reveals niche-specific evolution of Fructobacillus spp.</title>
        <authorList>
            <person name="Endo A."/>
            <person name="Tanizawa Y."/>
            <person name="Tanaka N."/>
            <person name="Maeno S."/>
            <person name="Kumar H."/>
            <person name="Shiwa Y."/>
            <person name="Okada S."/>
            <person name="Yoshikawa H."/>
            <person name="Dicks L."/>
            <person name="Nakagawa J."/>
            <person name="Arita M."/>
        </authorList>
    </citation>
    <scope>NUCLEOTIDE SEQUENCE [LARGE SCALE GENOMIC DNA]</scope>
    <source>
        <strain evidence="6 7">DSM 15468</strain>
    </source>
</reference>
<dbReference type="RefSeq" id="WP_059378406.1">
    <property type="nucleotide sequence ID" value="NZ_DF968066.1"/>
</dbReference>
<evidence type="ECO:0000313" key="6">
    <source>
        <dbReference type="EMBL" id="GAP03101.1"/>
    </source>
</evidence>
<evidence type="ECO:0000256" key="3">
    <source>
        <dbReference type="ARBA" id="ARBA00023125"/>
    </source>
</evidence>